<evidence type="ECO:0000313" key="2">
    <source>
        <dbReference type="EMBL" id="SDC36167.1"/>
    </source>
</evidence>
<accession>A0A1G6KZ04</accession>
<evidence type="ECO:0000256" key="1">
    <source>
        <dbReference type="SAM" id="MobiDB-lite"/>
    </source>
</evidence>
<dbReference type="EMBL" id="FMZF01000002">
    <property type="protein sequence ID" value="SDC36167.1"/>
    <property type="molecule type" value="Genomic_DNA"/>
</dbReference>
<feature type="compositionally biased region" description="Basic residues" evidence="1">
    <location>
        <begin position="10"/>
        <end position="20"/>
    </location>
</feature>
<dbReference type="RefSeq" id="WP_281181370.1">
    <property type="nucleotide sequence ID" value="NZ_FMZF01000002.1"/>
</dbReference>
<dbReference type="AlphaFoldDB" id="A0A1G6KZ04"/>
<proteinExistence type="predicted"/>
<sequence length="40" mass="4460">MTQAADPVRHRLPKNLRRRAATPPALPPPGWDASRDDQVT</sequence>
<evidence type="ECO:0000313" key="3">
    <source>
        <dbReference type="Proteomes" id="UP000199416"/>
    </source>
</evidence>
<organism evidence="2 3">
    <name type="scientific">Geodermatophilus telluris</name>
    <dbReference type="NCBI Taxonomy" id="1190417"/>
    <lineage>
        <taxon>Bacteria</taxon>
        <taxon>Bacillati</taxon>
        <taxon>Actinomycetota</taxon>
        <taxon>Actinomycetes</taxon>
        <taxon>Geodermatophilales</taxon>
        <taxon>Geodermatophilaceae</taxon>
        <taxon>Geodermatophilus</taxon>
    </lineage>
</organism>
<reference evidence="3" key="1">
    <citation type="submission" date="2016-10" db="EMBL/GenBank/DDBJ databases">
        <authorList>
            <person name="Varghese N."/>
            <person name="Submissions S."/>
        </authorList>
    </citation>
    <scope>NUCLEOTIDE SEQUENCE [LARGE SCALE GENOMIC DNA]</scope>
    <source>
        <strain evidence="3">DSM 45421</strain>
    </source>
</reference>
<protein>
    <submittedName>
        <fullName evidence="2">Uncharacterized protein</fullName>
    </submittedName>
</protein>
<dbReference type="Proteomes" id="UP000199416">
    <property type="component" value="Unassembled WGS sequence"/>
</dbReference>
<name>A0A1G6KZ04_9ACTN</name>
<gene>
    <name evidence="2" type="ORF">SAMN05660690_1109</name>
</gene>
<feature type="region of interest" description="Disordered" evidence="1">
    <location>
        <begin position="1"/>
        <end position="40"/>
    </location>
</feature>
<keyword evidence="3" id="KW-1185">Reference proteome</keyword>